<accession>A0AAV4PGE7</accession>
<dbReference type="GO" id="GO:0016787">
    <property type="term" value="F:hydrolase activity"/>
    <property type="evidence" value="ECO:0007669"/>
    <property type="project" value="UniProtKB-KW"/>
</dbReference>
<name>A0AAV4PGE7_9ARAC</name>
<dbReference type="Gene3D" id="3.30.420.10">
    <property type="entry name" value="Ribonuclease H-like superfamily/Ribonuclease H"/>
    <property type="match status" value="1"/>
</dbReference>
<dbReference type="Proteomes" id="UP001054837">
    <property type="component" value="Unassembled WGS sequence"/>
</dbReference>
<comment type="caution">
    <text evidence="4">The sequence shown here is derived from an EMBL/GenBank/DDBJ whole genome shotgun (WGS) entry which is preliminary data.</text>
</comment>
<evidence type="ECO:0000313" key="5">
    <source>
        <dbReference type="Proteomes" id="UP001054837"/>
    </source>
</evidence>
<proteinExistence type="predicted"/>
<dbReference type="SUPFAM" id="SSF53098">
    <property type="entry name" value="Ribonuclease H-like"/>
    <property type="match status" value="1"/>
</dbReference>
<dbReference type="InterPro" id="IPR013103">
    <property type="entry name" value="RVT_2"/>
</dbReference>
<gene>
    <name evidence="4" type="primary">POLX_1843</name>
    <name evidence="4" type="ORF">CDAR_169641</name>
</gene>
<dbReference type="GO" id="GO:0046872">
    <property type="term" value="F:metal ion binding"/>
    <property type="evidence" value="ECO:0007669"/>
    <property type="project" value="UniProtKB-KW"/>
</dbReference>
<dbReference type="GO" id="GO:0003676">
    <property type="term" value="F:nucleic acid binding"/>
    <property type="evidence" value="ECO:0007669"/>
    <property type="project" value="InterPro"/>
</dbReference>
<feature type="domain" description="Reverse transcriptase Ty1/copia-type" evidence="3">
    <location>
        <begin position="271"/>
        <end position="337"/>
    </location>
</feature>
<keyword evidence="2" id="KW-0378">Hydrolase</keyword>
<evidence type="ECO:0000259" key="3">
    <source>
        <dbReference type="Pfam" id="PF07727"/>
    </source>
</evidence>
<sequence>MDPTGTERFPLLNQRNWSTWKENMRFLLMESGCWSFIYGSEPKLEETSTLRESLKDATAAWKLLQEQFEPKSRASVIRLLDECFQIKFDAKKDIIATFTARIRKHVKRLMDAGHPLRDMYPAFQSIRTPPHDFQAKYKRVSFKPIGRIRSTNPLQLLHMHLCGPLPVESRGGAKYFLSITDDFSRMVICFNLKVKSQVFEYFKPFNANAKSVLIRKIISVRCDNEHLANRPEASIIEILVSRHFRDALKSPQSDKWQEAKADEFRVMKDGEVWELVPAPKNSKVIGCRWVYTLKKNEKGVICRYKARLVTQGHNQRKGETYEDTFSPVVNFSLIRMFL</sequence>
<dbReference type="InterPro" id="IPR039537">
    <property type="entry name" value="Retrotran_Ty1/copia-like"/>
</dbReference>
<evidence type="ECO:0000256" key="2">
    <source>
        <dbReference type="ARBA" id="ARBA00022801"/>
    </source>
</evidence>
<dbReference type="AlphaFoldDB" id="A0AAV4PGE7"/>
<reference evidence="4 5" key="1">
    <citation type="submission" date="2021-06" db="EMBL/GenBank/DDBJ databases">
        <title>Caerostris darwini draft genome.</title>
        <authorList>
            <person name="Kono N."/>
            <person name="Arakawa K."/>
        </authorList>
    </citation>
    <scope>NUCLEOTIDE SEQUENCE [LARGE SCALE GENOMIC DNA]</scope>
</reference>
<protein>
    <submittedName>
        <fullName evidence="4">Retrovirus-related Pol polyprotein from transposon TNT 1-94</fullName>
    </submittedName>
</protein>
<dbReference type="EMBL" id="BPLQ01002756">
    <property type="protein sequence ID" value="GIX95498.1"/>
    <property type="molecule type" value="Genomic_DNA"/>
</dbReference>
<dbReference type="PANTHER" id="PTHR42648">
    <property type="entry name" value="TRANSPOSASE, PUTATIVE-RELATED"/>
    <property type="match status" value="1"/>
</dbReference>
<keyword evidence="1" id="KW-0479">Metal-binding</keyword>
<dbReference type="InterPro" id="IPR036397">
    <property type="entry name" value="RNaseH_sf"/>
</dbReference>
<evidence type="ECO:0000256" key="1">
    <source>
        <dbReference type="ARBA" id="ARBA00022723"/>
    </source>
</evidence>
<dbReference type="PANTHER" id="PTHR42648:SF21">
    <property type="entry name" value="CYSTEINE-RICH RLK (RECEPTOR-LIKE PROTEIN KINASE) 8"/>
    <property type="match status" value="1"/>
</dbReference>
<organism evidence="4 5">
    <name type="scientific">Caerostris darwini</name>
    <dbReference type="NCBI Taxonomy" id="1538125"/>
    <lineage>
        <taxon>Eukaryota</taxon>
        <taxon>Metazoa</taxon>
        <taxon>Ecdysozoa</taxon>
        <taxon>Arthropoda</taxon>
        <taxon>Chelicerata</taxon>
        <taxon>Arachnida</taxon>
        <taxon>Araneae</taxon>
        <taxon>Araneomorphae</taxon>
        <taxon>Entelegynae</taxon>
        <taxon>Araneoidea</taxon>
        <taxon>Araneidae</taxon>
        <taxon>Caerostris</taxon>
    </lineage>
</organism>
<dbReference type="Pfam" id="PF07727">
    <property type="entry name" value="RVT_2"/>
    <property type="match status" value="1"/>
</dbReference>
<keyword evidence="5" id="KW-1185">Reference proteome</keyword>
<dbReference type="InterPro" id="IPR012337">
    <property type="entry name" value="RNaseH-like_sf"/>
</dbReference>
<evidence type="ECO:0000313" key="4">
    <source>
        <dbReference type="EMBL" id="GIX95498.1"/>
    </source>
</evidence>